<dbReference type="Gene3D" id="2.40.50.90">
    <property type="match status" value="1"/>
</dbReference>
<evidence type="ECO:0000313" key="3">
    <source>
        <dbReference type="EMBL" id="KKM61655.1"/>
    </source>
</evidence>
<dbReference type="PROSITE" id="PS50830">
    <property type="entry name" value="TNASE_3"/>
    <property type="match status" value="1"/>
</dbReference>
<dbReference type="InterPro" id="IPR016071">
    <property type="entry name" value="Staphylococal_nuclease_OB-fold"/>
</dbReference>
<gene>
    <name evidence="3" type="ORF">LCGC14_1529560</name>
</gene>
<feature type="transmembrane region" description="Helical" evidence="1">
    <location>
        <begin position="374"/>
        <end position="401"/>
    </location>
</feature>
<dbReference type="InterPro" id="IPR035437">
    <property type="entry name" value="SNase_OB-fold_sf"/>
</dbReference>
<protein>
    <recommendedName>
        <fullName evidence="2">TNase-like domain-containing protein</fullName>
    </recommendedName>
</protein>
<dbReference type="Pfam" id="PF00565">
    <property type="entry name" value="SNase"/>
    <property type="match status" value="1"/>
</dbReference>
<reference evidence="3" key="1">
    <citation type="journal article" date="2015" name="Nature">
        <title>Complex archaea that bridge the gap between prokaryotes and eukaryotes.</title>
        <authorList>
            <person name="Spang A."/>
            <person name="Saw J.H."/>
            <person name="Jorgensen S.L."/>
            <person name="Zaremba-Niedzwiedzka K."/>
            <person name="Martijn J."/>
            <person name="Lind A.E."/>
            <person name="van Eijk R."/>
            <person name="Schleper C."/>
            <person name="Guy L."/>
            <person name="Ettema T.J."/>
        </authorList>
    </citation>
    <scope>NUCLEOTIDE SEQUENCE</scope>
</reference>
<evidence type="ECO:0000259" key="2">
    <source>
        <dbReference type="PROSITE" id="PS50830"/>
    </source>
</evidence>
<keyword evidence="1" id="KW-0472">Membrane</keyword>
<keyword evidence="1" id="KW-1133">Transmembrane helix</keyword>
<dbReference type="SUPFAM" id="SSF50199">
    <property type="entry name" value="Staphylococcal nuclease"/>
    <property type="match status" value="1"/>
</dbReference>
<dbReference type="AlphaFoldDB" id="A0A0F9LBW8"/>
<dbReference type="InterPro" id="IPR011635">
    <property type="entry name" value="CARDB"/>
</dbReference>
<dbReference type="InterPro" id="IPR013783">
    <property type="entry name" value="Ig-like_fold"/>
</dbReference>
<dbReference type="Gene3D" id="2.60.40.10">
    <property type="entry name" value="Immunoglobulins"/>
    <property type="match status" value="1"/>
</dbReference>
<evidence type="ECO:0000256" key="1">
    <source>
        <dbReference type="SAM" id="Phobius"/>
    </source>
</evidence>
<dbReference type="Gene3D" id="3.30.1920.20">
    <property type="match status" value="1"/>
</dbReference>
<dbReference type="NCBIfam" id="NF047446">
    <property type="entry name" value="barrel_OmpL47"/>
    <property type="match status" value="1"/>
</dbReference>
<dbReference type="EMBL" id="LAZR01011442">
    <property type="protein sequence ID" value="KKM61655.1"/>
    <property type="molecule type" value="Genomic_DNA"/>
</dbReference>
<dbReference type="Pfam" id="PF07705">
    <property type="entry name" value="CARDB"/>
    <property type="match status" value="1"/>
</dbReference>
<proteinExistence type="predicted"/>
<keyword evidence="1" id="KW-0812">Transmembrane</keyword>
<comment type="caution">
    <text evidence="3">The sequence shown here is derived from an EMBL/GenBank/DDBJ whole genome shotgun (WGS) entry which is preliminary data.</text>
</comment>
<organism evidence="3">
    <name type="scientific">marine sediment metagenome</name>
    <dbReference type="NCBI Taxonomy" id="412755"/>
    <lineage>
        <taxon>unclassified sequences</taxon>
        <taxon>metagenomes</taxon>
        <taxon>ecological metagenomes</taxon>
    </lineage>
</organism>
<name>A0A0F9LBW8_9ZZZZ</name>
<dbReference type="InterPro" id="IPR058094">
    <property type="entry name" value="Ig-like_OmpL47-like"/>
</dbReference>
<sequence length="533" mass="60143">MNNRSRRLILIILTTCLIGISLTFFSVQVNAWEIDRTGNVYYIYDGDTLNATSVGIIRLADIDTPESNESGYIAAKNYLSSLVNNELIYIDVDDVYGTDIYGRTVAIIYVRYDNERLLNVNLALLNGGYAVLEDHPNEFNPNDWTLYVNYPIKPDLTDRGSDYSDFTPDQVSPGNSSITITCDIANIGNYSSSTFYVYFYASNDSIITPSDYYIGYSGVSTIDINNFSDCSYAGVFPVNIPDGEYYIGFIIDPSDSSEEWNENNNEGYITFRQLLVDGTPPLSSISFPTLNGSNRIDKSTLISFTSSDNGGSGGSSIFYSIDGGEWKEFTGNFTLVNYNKGTHIISYYSVDILDNAEEIKSITVIKTDLSSTEIFHSVSIIIAVSLGIIVIIGMSIILLYWNKKRKDDRMDSLKEDSQREKEKIDNDITYHKDPVVNFIISDLLLQYSEIIIAIYGIGSYFDDELPSNWTKNDLDVIVFVKSLEIIPKQQWTEIRYRKKVVEGIQIWIGLIPLKRIKIKLYLVKNLYRITSGA</sequence>
<feature type="domain" description="TNase-like" evidence="2">
    <location>
        <begin position="34"/>
        <end position="130"/>
    </location>
</feature>
<accession>A0A0F9LBW8</accession>